<protein>
    <submittedName>
        <fullName evidence="2">PIF-2</fullName>
    </submittedName>
</protein>
<keyword evidence="1" id="KW-0472">Membrane</keyword>
<keyword evidence="1" id="KW-1133">Transmembrane helix</keyword>
<dbReference type="Pfam" id="PF04631">
    <property type="entry name" value="PIF2"/>
    <property type="match status" value="1"/>
</dbReference>
<feature type="transmembrane region" description="Helical" evidence="1">
    <location>
        <begin position="6"/>
        <end position="26"/>
    </location>
</feature>
<reference evidence="2" key="2">
    <citation type="submission" date="2014-03" db="EMBL/GenBank/DDBJ databases">
        <authorList>
            <person name="Cheng R."/>
            <person name="Zhang C.-X."/>
        </authorList>
    </citation>
    <scope>NUCLEOTIDE SEQUENCE</scope>
    <source>
        <strain evidence="2">Hangzhou</strain>
    </source>
</reference>
<dbReference type="InterPro" id="IPR006725">
    <property type="entry name" value="PIF2"/>
</dbReference>
<proteinExistence type="predicted"/>
<organism evidence="2">
    <name type="scientific">Nilaparvata lugens endogenous nudivirus</name>
    <dbReference type="NCBI Taxonomy" id="1487700"/>
    <lineage>
        <taxon>Viruses</taxon>
        <taxon>Viruses incertae sedis</taxon>
        <taxon>Naldaviricetes</taxon>
        <taxon>Lefavirales</taxon>
        <taxon>Nudiviridae</taxon>
    </lineage>
</organism>
<evidence type="ECO:0000256" key="1">
    <source>
        <dbReference type="SAM" id="Phobius"/>
    </source>
</evidence>
<dbReference type="EMBL" id="KJ566558">
    <property type="protein sequence ID" value="AHW98276.1"/>
    <property type="molecule type" value="Genomic_DNA"/>
</dbReference>
<accession>X5GE78</accession>
<keyword evidence="1" id="KW-0812">Transmembrane</keyword>
<sequence length="381" mass="42335">MSTILFLVISLSVIGFIVYLLLYYDFNKNIVENYKKLAIQLYNGPLSSLLNGSGINNIPNLNITTNNPVVNSANTCSEIPAFIGLGTATDVDCKRTCVNESAKAINVGPGETVLYDKSQLKVGAHCIIGPRPECNMKTSIALMTLNSVVCQSKFPRLVAGPLGNHIVGCNNSIINDPQNILWDFKTNSRFNPWTTTVIDENEKLADGSYRFSCHFKGVDDHGNEFQAHPFDRLHPIRNYCSHLVYRAHPDVKTVWSDTDKTFVCDCGNPQVTRVRNLYEDDPTSPCSEIHTTTVDDIKSRKILSVPYKCFTMYSPIDDVGKYIPCPSEQFTRNGSQMGVVQVALTENPNALIEHPIYADLNEDNNPNVKSGVSVQKHLKIV</sequence>
<name>X5GE78_9VIRU</name>
<reference evidence="2" key="1">
    <citation type="journal article" date="2014" name="J. Virol.">
        <title>Brown planthopper nudivirus DNA integrated in its host genome.</title>
        <authorList>
            <person name="Cheng R.L."/>
            <person name="Xi Y."/>
            <person name="Lou Y.H."/>
            <person name="Wang Z."/>
            <person name="Xu J.Y."/>
            <person name="Xu H.J."/>
            <person name="Zhang C.X."/>
        </authorList>
    </citation>
    <scope>NUCLEOTIDE SEQUENCE</scope>
    <source>
        <strain evidence="2">Hangzhou</strain>
    </source>
</reference>
<evidence type="ECO:0000313" key="2">
    <source>
        <dbReference type="EMBL" id="AHW98276.1"/>
    </source>
</evidence>